<keyword evidence="3" id="KW-1185">Reference proteome</keyword>
<dbReference type="AlphaFoldDB" id="A0A835B222"/>
<comment type="caution">
    <text evidence="2">The sequence shown here is derived from an EMBL/GenBank/DDBJ whole genome shotgun (WGS) entry which is preliminary data.</text>
</comment>
<evidence type="ECO:0000313" key="3">
    <source>
        <dbReference type="Proteomes" id="UP000636709"/>
    </source>
</evidence>
<gene>
    <name evidence="2" type="ORF">HU200_044445</name>
</gene>
<dbReference type="OrthoDB" id="594396at2759"/>
<dbReference type="Pfam" id="PF20241">
    <property type="entry name" value="DUF6598"/>
    <property type="match status" value="1"/>
</dbReference>
<name>A0A835B222_9POAL</name>
<evidence type="ECO:0000259" key="1">
    <source>
        <dbReference type="Pfam" id="PF20241"/>
    </source>
</evidence>
<evidence type="ECO:0000313" key="2">
    <source>
        <dbReference type="EMBL" id="KAF8683532.1"/>
    </source>
</evidence>
<accession>A0A835B222</accession>
<organism evidence="2 3">
    <name type="scientific">Digitaria exilis</name>
    <dbReference type="NCBI Taxonomy" id="1010633"/>
    <lineage>
        <taxon>Eukaryota</taxon>
        <taxon>Viridiplantae</taxon>
        <taxon>Streptophyta</taxon>
        <taxon>Embryophyta</taxon>
        <taxon>Tracheophyta</taxon>
        <taxon>Spermatophyta</taxon>
        <taxon>Magnoliopsida</taxon>
        <taxon>Liliopsida</taxon>
        <taxon>Poales</taxon>
        <taxon>Poaceae</taxon>
        <taxon>PACMAD clade</taxon>
        <taxon>Panicoideae</taxon>
        <taxon>Panicodae</taxon>
        <taxon>Paniceae</taxon>
        <taxon>Anthephorinae</taxon>
        <taxon>Digitaria</taxon>
    </lineage>
</organism>
<dbReference type="PANTHER" id="PTHR33065">
    <property type="entry name" value="OS07G0486400 PROTEIN"/>
    <property type="match status" value="1"/>
</dbReference>
<dbReference type="PANTHER" id="PTHR33065:SF93">
    <property type="entry name" value="DUF6598 DOMAIN-CONTAINING PROTEIN"/>
    <property type="match status" value="1"/>
</dbReference>
<dbReference type="EMBL" id="JACEFO010002102">
    <property type="protein sequence ID" value="KAF8683532.1"/>
    <property type="molecule type" value="Genomic_DNA"/>
</dbReference>
<feature type="domain" description="DUF6598" evidence="1">
    <location>
        <begin position="163"/>
        <end position="343"/>
    </location>
</feature>
<protein>
    <recommendedName>
        <fullName evidence="1">DUF6598 domain-containing protein</fullName>
    </recommendedName>
</protein>
<reference evidence="2" key="1">
    <citation type="submission" date="2020-07" db="EMBL/GenBank/DDBJ databases">
        <title>Genome sequence and genetic diversity analysis of an under-domesticated orphan crop, white fonio (Digitaria exilis).</title>
        <authorList>
            <person name="Bennetzen J.L."/>
            <person name="Chen S."/>
            <person name="Ma X."/>
            <person name="Wang X."/>
            <person name="Yssel A.E.J."/>
            <person name="Chaluvadi S.R."/>
            <person name="Johnson M."/>
            <person name="Gangashetty P."/>
            <person name="Hamidou F."/>
            <person name="Sanogo M.D."/>
            <person name="Zwaenepoel A."/>
            <person name="Wallace J."/>
            <person name="Van De Peer Y."/>
            <person name="Van Deynze A."/>
        </authorList>
    </citation>
    <scope>NUCLEOTIDE SEQUENCE</scope>
    <source>
        <tissue evidence="2">Leaves</tissue>
    </source>
</reference>
<proteinExistence type="predicted"/>
<dbReference type="InterPro" id="IPR046533">
    <property type="entry name" value="DUF6598"/>
</dbReference>
<dbReference type="Proteomes" id="UP000636709">
    <property type="component" value="Unassembled WGS sequence"/>
</dbReference>
<sequence>MAEAAVAWWEETQAWEDRKHSISEAIMLLVMRKMDKDFLSGLSEAERAAKLKKAKEEEMRLVKILNQHLHAPVKMPDFSCMTESERTVAAERLREKEQERAHLLRAQGRPYIGPEKIVSLLDFDPKQGGLYYNRYAFVDLQTFDLDEECKLLAEYWWHSCSAAESLILTGPKRGLALLGDIYAEIDLKIKDHLGQHRELSKGIFIIRGLAGRSLTESMVETESLATRLSTVDVTYSVIKHALEGTIAFDVLQGGFHGKITVYTSSVDDELVLYDSEDADALIVDDSGKIQLMRPVVSVNVTDLVTIVARTRDGISETIVFTPRVNRGENDILTVGATKMRVNVFWSAMDP</sequence>